<evidence type="ECO:0000259" key="3">
    <source>
        <dbReference type="Pfam" id="PF00857"/>
    </source>
</evidence>
<protein>
    <submittedName>
        <fullName evidence="4">Isochorismatase</fullName>
    </submittedName>
</protein>
<dbReference type="InterPro" id="IPR000868">
    <property type="entry name" value="Isochorismatase-like_dom"/>
</dbReference>
<dbReference type="GO" id="GO:0016787">
    <property type="term" value="F:hydrolase activity"/>
    <property type="evidence" value="ECO:0007669"/>
    <property type="project" value="UniProtKB-KW"/>
</dbReference>
<dbReference type="InterPro" id="IPR036380">
    <property type="entry name" value="Isochorismatase-like_sf"/>
</dbReference>
<dbReference type="Pfam" id="PF00857">
    <property type="entry name" value="Isochorismatase"/>
    <property type="match status" value="1"/>
</dbReference>
<dbReference type="Gene3D" id="3.40.50.850">
    <property type="entry name" value="Isochorismatase-like"/>
    <property type="match status" value="1"/>
</dbReference>
<accession>A0A7M3SB10</accession>
<reference evidence="4 5" key="1">
    <citation type="submission" date="2020-08" db="EMBL/GenBank/DDBJ databases">
        <title>Draft genome sequencing of an Anaerocolumna strain isolated from anoxic soil subjected to BSD treatment.</title>
        <authorList>
            <person name="Uek A."/>
            <person name="Tonouchi A."/>
        </authorList>
    </citation>
    <scope>NUCLEOTIDE SEQUENCE [LARGE SCALE GENOMIC DNA]</scope>
    <source>
        <strain evidence="4 5">CTTW</strain>
    </source>
</reference>
<gene>
    <name evidence="4" type="ORF">bsdcttw_48180</name>
</gene>
<dbReference type="Proteomes" id="UP000515703">
    <property type="component" value="Chromosome"/>
</dbReference>
<sequence length="189" mass="21025">MKSALLLIDIQNDYFEGGKCQLYHSEEAAVHGREILEVFRREKLPVFHVQHISANKDATFFLPGTKGTEFYESVAPLVQEKVFIKHSPSAFLHTGLAEALLEQGIEHLVIAGMMSHMCVDTTVRAAQEYEFLVTLISDACTTKDLISMDGGVIPAQTVHDAFMAALNNTFAKVLDTKDFITQFESAELM</sequence>
<dbReference type="KEGG" id="acht:bsdcttw_48180"/>
<dbReference type="PANTHER" id="PTHR43540">
    <property type="entry name" value="PEROXYUREIDOACRYLATE/UREIDOACRYLATE AMIDOHYDROLASE-RELATED"/>
    <property type="match status" value="1"/>
</dbReference>
<dbReference type="AlphaFoldDB" id="A0A7M3SB10"/>
<evidence type="ECO:0000313" key="5">
    <source>
        <dbReference type="Proteomes" id="UP000515703"/>
    </source>
</evidence>
<evidence type="ECO:0000256" key="1">
    <source>
        <dbReference type="ARBA" id="ARBA00006336"/>
    </source>
</evidence>
<keyword evidence="2" id="KW-0378">Hydrolase</keyword>
<comment type="similarity">
    <text evidence="1">Belongs to the isochorismatase family.</text>
</comment>
<keyword evidence="5" id="KW-1185">Reference proteome</keyword>
<dbReference type="SUPFAM" id="SSF52499">
    <property type="entry name" value="Isochorismatase-like hydrolases"/>
    <property type="match status" value="1"/>
</dbReference>
<dbReference type="InterPro" id="IPR050272">
    <property type="entry name" value="Isochorismatase-like_hydrls"/>
</dbReference>
<proteinExistence type="inferred from homology"/>
<name>A0A7M3SB10_9FIRM</name>
<dbReference type="CDD" id="cd01014">
    <property type="entry name" value="nicotinamidase_related"/>
    <property type="match status" value="1"/>
</dbReference>
<dbReference type="PANTHER" id="PTHR43540:SF1">
    <property type="entry name" value="ISOCHORISMATASE HYDROLASE"/>
    <property type="match status" value="1"/>
</dbReference>
<organism evidence="4 5">
    <name type="scientific">Anaerocolumna chitinilytica</name>
    <dbReference type="NCBI Taxonomy" id="1727145"/>
    <lineage>
        <taxon>Bacteria</taxon>
        <taxon>Bacillati</taxon>
        <taxon>Bacillota</taxon>
        <taxon>Clostridia</taxon>
        <taxon>Lachnospirales</taxon>
        <taxon>Lachnospiraceae</taxon>
        <taxon>Anaerocolumna</taxon>
    </lineage>
</organism>
<evidence type="ECO:0000313" key="4">
    <source>
        <dbReference type="EMBL" id="BCK01778.1"/>
    </source>
</evidence>
<reference evidence="4 5" key="2">
    <citation type="submission" date="2020-08" db="EMBL/GenBank/DDBJ databases">
        <authorList>
            <person name="Ueki A."/>
            <person name="Tonouchi A."/>
        </authorList>
    </citation>
    <scope>NUCLEOTIDE SEQUENCE [LARGE SCALE GENOMIC DNA]</scope>
    <source>
        <strain evidence="4 5">CTTW</strain>
    </source>
</reference>
<evidence type="ECO:0000256" key="2">
    <source>
        <dbReference type="ARBA" id="ARBA00022801"/>
    </source>
</evidence>
<dbReference type="RefSeq" id="WP_185257309.1">
    <property type="nucleotide sequence ID" value="NZ_AP023368.1"/>
</dbReference>
<feature type="domain" description="Isochorismatase-like" evidence="3">
    <location>
        <begin position="3"/>
        <end position="178"/>
    </location>
</feature>
<dbReference type="EMBL" id="AP023368">
    <property type="protein sequence ID" value="BCK01778.1"/>
    <property type="molecule type" value="Genomic_DNA"/>
</dbReference>